<dbReference type="AlphaFoldDB" id="A0A1J1LTH3"/>
<dbReference type="EMBL" id="CZDF01000172">
    <property type="protein sequence ID" value="CUR34857.1"/>
    <property type="molecule type" value="Genomic_DNA"/>
</dbReference>
<dbReference type="STRING" id="671072.PL9214650296"/>
<evidence type="ECO:0000256" key="1">
    <source>
        <dbReference type="SAM" id="SignalP"/>
    </source>
</evidence>
<keyword evidence="3" id="KW-1185">Reference proteome</keyword>
<feature type="signal peptide" evidence="1">
    <location>
        <begin position="1"/>
        <end position="28"/>
    </location>
</feature>
<reference evidence="3" key="1">
    <citation type="submission" date="2015-10" db="EMBL/GenBank/DDBJ databases">
        <authorList>
            <person name="Regsiter A."/>
            <person name="william w."/>
        </authorList>
    </citation>
    <scope>NUCLEOTIDE SEQUENCE [LARGE SCALE GENOMIC DNA]</scope>
</reference>
<dbReference type="Proteomes" id="UP000184315">
    <property type="component" value="Unassembled WGS sequence"/>
</dbReference>
<feature type="chain" id="PRO_5012588471" evidence="1">
    <location>
        <begin position="29"/>
        <end position="175"/>
    </location>
</feature>
<proteinExistence type="predicted"/>
<keyword evidence="1" id="KW-0732">Signal</keyword>
<accession>A0A1J1LTH3</accession>
<evidence type="ECO:0000313" key="3">
    <source>
        <dbReference type="Proteomes" id="UP000184315"/>
    </source>
</evidence>
<name>A0A1J1LTH3_9CYAN</name>
<gene>
    <name evidence="2" type="ORF">PL9214650296</name>
</gene>
<organism evidence="2 3">
    <name type="scientific">Planktothrix tepida PCC 9214</name>
    <dbReference type="NCBI Taxonomy" id="671072"/>
    <lineage>
        <taxon>Bacteria</taxon>
        <taxon>Bacillati</taxon>
        <taxon>Cyanobacteriota</taxon>
        <taxon>Cyanophyceae</taxon>
        <taxon>Oscillatoriophycideae</taxon>
        <taxon>Oscillatoriales</taxon>
        <taxon>Microcoleaceae</taxon>
        <taxon>Planktothrix</taxon>
    </lineage>
</organism>
<protein>
    <submittedName>
        <fullName evidence="2">Uncharacterized protein</fullName>
    </submittedName>
</protein>
<sequence>MGGNMRVAKLSGLGIACFCLAFSQPVKAEMLTLGTASGGQQIKLDTNSIQRNGNTGSWWSGFTYYLGNERLEAGAHCGRGIWTVDGEQYSPQSKATENMLSIVCSARHIREVEDIGYSLVFDPPSNVRSSPGGAVKCTLEKMTVIPVYVEPKNGWYSTQACGGGWIHESQIRAFR</sequence>
<evidence type="ECO:0000313" key="2">
    <source>
        <dbReference type="EMBL" id="CUR34857.1"/>
    </source>
</evidence>